<dbReference type="PANTHER" id="PTHR43591:SF24">
    <property type="entry name" value="2-METHOXY-6-POLYPRENYL-1,4-BENZOQUINOL METHYLASE, MITOCHONDRIAL"/>
    <property type="match status" value="1"/>
</dbReference>
<dbReference type="InterPro" id="IPR029063">
    <property type="entry name" value="SAM-dependent_MTases_sf"/>
</dbReference>
<name>A0A9W8S502_9HYPO</name>
<reference evidence="2" key="1">
    <citation type="submission" date="2022-09" db="EMBL/GenBank/DDBJ databases">
        <title>Fusarium specimens isolated from Avocado Roots.</title>
        <authorList>
            <person name="Stajich J."/>
            <person name="Roper C."/>
            <person name="Heimlech-Rivalta G."/>
        </authorList>
    </citation>
    <scope>NUCLEOTIDE SEQUENCE</scope>
    <source>
        <strain evidence="2">CF00136</strain>
    </source>
</reference>
<dbReference type="Pfam" id="PF13489">
    <property type="entry name" value="Methyltransf_23"/>
    <property type="match status" value="1"/>
</dbReference>
<accession>A0A9W8S502</accession>
<gene>
    <name evidence="2" type="ORF">NW762_005382</name>
</gene>
<dbReference type="SUPFAM" id="SSF53335">
    <property type="entry name" value="S-adenosyl-L-methionine-dependent methyltransferases"/>
    <property type="match status" value="1"/>
</dbReference>
<keyword evidence="3" id="KW-1185">Reference proteome</keyword>
<comment type="caution">
    <text evidence="2">The sequence shown here is derived from an EMBL/GenBank/DDBJ whole genome shotgun (WGS) entry which is preliminary data.</text>
</comment>
<organism evidence="2 3">
    <name type="scientific">Fusarium torreyae</name>
    <dbReference type="NCBI Taxonomy" id="1237075"/>
    <lineage>
        <taxon>Eukaryota</taxon>
        <taxon>Fungi</taxon>
        <taxon>Dikarya</taxon>
        <taxon>Ascomycota</taxon>
        <taxon>Pezizomycotina</taxon>
        <taxon>Sordariomycetes</taxon>
        <taxon>Hypocreomycetidae</taxon>
        <taxon>Hypocreales</taxon>
        <taxon>Nectriaceae</taxon>
        <taxon>Fusarium</taxon>
    </lineage>
</organism>
<sequence length="320" mass="37372">MTTVKAHPVLHPEEAVAADSGWFDDDAASSTERLRSSVLEYRHENGRTYHRYKDGKYNLPNDGEENERLDFQHNLCLLTFENELGLSPPNYYNSNVKRVLDLGTGTGIWAIDFGDEHPEATVIGVDLSPSQPDFVPPNVRFEIDDIDDDWTYSQPFDYIHSRFMNFSVQNWRSYLEKIYWNLTPGGYVELQDVDVIMDSDDGTLTEDTTLYQWCRLLEEAAVRFDRPFENTANFKYIMSEIGFVDIVETRFKWPTNRWPKDQMYKELGAWNNENASSALEALTMAPFTRGLGWTREQVEIFLMDLRKDWNDPKIHAYWPM</sequence>
<evidence type="ECO:0000256" key="1">
    <source>
        <dbReference type="ARBA" id="ARBA00038158"/>
    </source>
</evidence>
<dbReference type="PANTHER" id="PTHR43591">
    <property type="entry name" value="METHYLTRANSFERASE"/>
    <property type="match status" value="1"/>
</dbReference>
<evidence type="ECO:0000313" key="2">
    <source>
        <dbReference type="EMBL" id="KAJ4264188.1"/>
    </source>
</evidence>
<evidence type="ECO:0008006" key="4">
    <source>
        <dbReference type="Google" id="ProtNLM"/>
    </source>
</evidence>
<dbReference type="EMBL" id="JAOQAZ010000008">
    <property type="protein sequence ID" value="KAJ4264188.1"/>
    <property type="molecule type" value="Genomic_DNA"/>
</dbReference>
<comment type="similarity">
    <text evidence="1">Belongs to the methyltransferase superfamily. LaeA methyltransferase family.</text>
</comment>
<dbReference type="GO" id="GO:0008168">
    <property type="term" value="F:methyltransferase activity"/>
    <property type="evidence" value="ECO:0007669"/>
    <property type="project" value="TreeGrafter"/>
</dbReference>
<dbReference type="Gene3D" id="3.40.50.150">
    <property type="entry name" value="Vaccinia Virus protein VP39"/>
    <property type="match status" value="1"/>
</dbReference>
<evidence type="ECO:0000313" key="3">
    <source>
        <dbReference type="Proteomes" id="UP001152049"/>
    </source>
</evidence>
<dbReference type="Proteomes" id="UP001152049">
    <property type="component" value="Unassembled WGS sequence"/>
</dbReference>
<dbReference type="AlphaFoldDB" id="A0A9W8S502"/>
<proteinExistence type="inferred from homology"/>
<protein>
    <recommendedName>
        <fullName evidence="4">Methyltransferase</fullName>
    </recommendedName>
</protein>
<dbReference type="OrthoDB" id="2013972at2759"/>
<dbReference type="CDD" id="cd02440">
    <property type="entry name" value="AdoMet_MTases"/>
    <property type="match status" value="1"/>
</dbReference>